<name>A0A553JZN0_9ACTN</name>
<organism evidence="4 5">
    <name type="scientific">Tessaracoccus rhinocerotis</name>
    <dbReference type="NCBI Taxonomy" id="1689449"/>
    <lineage>
        <taxon>Bacteria</taxon>
        <taxon>Bacillati</taxon>
        <taxon>Actinomycetota</taxon>
        <taxon>Actinomycetes</taxon>
        <taxon>Propionibacteriales</taxon>
        <taxon>Propionibacteriaceae</taxon>
        <taxon>Tessaracoccus</taxon>
    </lineage>
</organism>
<proteinExistence type="inferred from homology"/>
<dbReference type="PROSITE" id="PS51257">
    <property type="entry name" value="PROKAR_LIPOPROTEIN"/>
    <property type="match status" value="1"/>
</dbReference>
<dbReference type="OrthoDB" id="1650177at2"/>
<evidence type="ECO:0000256" key="3">
    <source>
        <dbReference type="SAM" id="SignalP"/>
    </source>
</evidence>
<feature type="chain" id="PRO_5022159453" evidence="3">
    <location>
        <begin position="25"/>
        <end position="452"/>
    </location>
</feature>
<comment type="caution">
    <text evidence="4">The sequence shown here is derived from an EMBL/GenBank/DDBJ whole genome shotgun (WGS) entry which is preliminary data.</text>
</comment>
<dbReference type="SUPFAM" id="SSF53850">
    <property type="entry name" value="Periplasmic binding protein-like II"/>
    <property type="match status" value="1"/>
</dbReference>
<evidence type="ECO:0000313" key="4">
    <source>
        <dbReference type="EMBL" id="TRY17887.1"/>
    </source>
</evidence>
<feature type="compositionally biased region" description="Low complexity" evidence="2">
    <location>
        <begin position="26"/>
        <end position="51"/>
    </location>
</feature>
<dbReference type="PANTHER" id="PTHR43649">
    <property type="entry name" value="ARABINOSE-BINDING PROTEIN-RELATED"/>
    <property type="match status" value="1"/>
</dbReference>
<dbReference type="AlphaFoldDB" id="A0A553JZN0"/>
<accession>A0A553JZN0</accession>
<reference evidence="4 5" key="1">
    <citation type="submission" date="2019-07" db="EMBL/GenBank/DDBJ databases">
        <authorList>
            <person name="Zhou L.-Y."/>
        </authorList>
    </citation>
    <scope>NUCLEOTIDE SEQUENCE [LARGE SCALE GENOMIC DNA]</scope>
    <source>
        <strain evidence="4 5">YIM 101269</strain>
    </source>
</reference>
<dbReference type="InterPro" id="IPR050490">
    <property type="entry name" value="Bact_solute-bd_prot1"/>
</dbReference>
<dbReference type="Proteomes" id="UP000317638">
    <property type="component" value="Unassembled WGS sequence"/>
</dbReference>
<evidence type="ECO:0000256" key="2">
    <source>
        <dbReference type="SAM" id="MobiDB-lite"/>
    </source>
</evidence>
<evidence type="ECO:0000313" key="5">
    <source>
        <dbReference type="Proteomes" id="UP000317638"/>
    </source>
</evidence>
<dbReference type="PANTHER" id="PTHR43649:SF31">
    <property type="entry name" value="SN-GLYCEROL-3-PHOSPHATE-BINDING PERIPLASMIC PROTEIN UGPB"/>
    <property type="match status" value="1"/>
</dbReference>
<dbReference type="RefSeq" id="WP_143938627.1">
    <property type="nucleotide sequence ID" value="NZ_VKKG01000004.1"/>
</dbReference>
<dbReference type="Gene3D" id="3.40.190.10">
    <property type="entry name" value="Periplasmic binding protein-like II"/>
    <property type="match status" value="1"/>
</dbReference>
<comment type="similarity">
    <text evidence="1">Belongs to the bacterial solute-binding protein 1 family.</text>
</comment>
<feature type="region of interest" description="Disordered" evidence="2">
    <location>
        <begin position="26"/>
        <end position="56"/>
    </location>
</feature>
<keyword evidence="3" id="KW-0732">Signal</keyword>
<protein>
    <submittedName>
        <fullName evidence="4">Extracellular solute-binding protein</fullName>
    </submittedName>
</protein>
<dbReference type="EMBL" id="VKKG01000004">
    <property type="protein sequence ID" value="TRY17887.1"/>
    <property type="molecule type" value="Genomic_DNA"/>
</dbReference>
<feature type="signal peptide" evidence="3">
    <location>
        <begin position="1"/>
        <end position="24"/>
    </location>
</feature>
<keyword evidence="5" id="KW-1185">Reference proteome</keyword>
<evidence type="ECO:0000256" key="1">
    <source>
        <dbReference type="ARBA" id="ARBA00008520"/>
    </source>
</evidence>
<sequence length="452" mass="48294">MNRRLIAASAALASLALLVTGCGADTEAPTDTETTAGGTTAAETTPAGDTGSTEPKGELTLAGWSLNTTPEFQTLADGFNATNPEYTVTVSEYQAGNDYDTQMITDLAAGTAPDLYIMKNLVNFYTYAAGEQLVDVSDVAGTLDNESVSAYELDGATYAIPYRQDAWFLYYNIDLFEQAGVEVPDGSWTWDDYAAAATELSEKLEGDTKGAYTHSWQSVIQGFANAQSEGADVLSGEYDHLKPYYERALQMQADGAMEAYGTVTTNSLSYQSQFGTQKAAMLPMGSWYIATLVAQQASGEAEDFAWGIAPAPQFDESTAGTDNTPVTFGDPTGIGINPAIEDEKLDTAKAFLSYVASEEGAKALAGIGITPSVMSPEVTDLFFQLDGIAEDELSRWTFENRTVMPENSVSQHTAEINTLLGELHSAVLSDSEGIDAAIENAENRAKNEILNR</sequence>
<gene>
    <name evidence="4" type="ORF">FOJ82_11525</name>
</gene>